<dbReference type="EMBL" id="JBGUBD010000007">
    <property type="protein sequence ID" value="MFA9479109.1"/>
    <property type="molecule type" value="Genomic_DNA"/>
</dbReference>
<dbReference type="PROSITE" id="PS00101">
    <property type="entry name" value="HEXAPEP_TRANSFERASES"/>
    <property type="match status" value="1"/>
</dbReference>
<evidence type="ECO:0000256" key="3">
    <source>
        <dbReference type="ARBA" id="ARBA00023315"/>
    </source>
</evidence>
<sequence length="276" mass="29665">MTDQSTTATTTRSSDTLDHAPPSTSDTDTHLRQVLRDQQTSAMQKYMSLTVGSDSLARLFQYELLTTTLGPMPGAIGLFLRQKLYRTMFGHIGQGVVIGKNVTIRHPHRIHLGDRVIIDDHCVLDAKGDQDPAIVIGDDAIIGRNTILSCKGGEIRLGHQVNISVNCTLVAETQLTMGDKVLVAGHGYFVAGGNHGFARIDIPVGDQPCTQKGGLHIDKHCWIGAAVTILDGVTIGRDAIVAAGAVVNRSVPDYDIVGGVPAKHIRNRKHDDSNNP</sequence>
<dbReference type="Pfam" id="PF14602">
    <property type="entry name" value="Hexapep_2"/>
    <property type="match status" value="1"/>
</dbReference>
<keyword evidence="6" id="KW-1185">Reference proteome</keyword>
<evidence type="ECO:0000256" key="1">
    <source>
        <dbReference type="ARBA" id="ARBA00022679"/>
    </source>
</evidence>
<keyword evidence="2" id="KW-0677">Repeat</keyword>
<dbReference type="InterPro" id="IPR018357">
    <property type="entry name" value="Hexapep_transf_CS"/>
</dbReference>
<dbReference type="Proteomes" id="UP001575105">
    <property type="component" value="Unassembled WGS sequence"/>
</dbReference>
<proteinExistence type="predicted"/>
<dbReference type="InterPro" id="IPR001451">
    <property type="entry name" value="Hexapep"/>
</dbReference>
<evidence type="ECO:0000313" key="5">
    <source>
        <dbReference type="EMBL" id="MFA9479109.1"/>
    </source>
</evidence>
<dbReference type="Pfam" id="PF00132">
    <property type="entry name" value="Hexapep"/>
    <property type="match status" value="1"/>
</dbReference>
<dbReference type="PANTHER" id="PTHR23416">
    <property type="entry name" value="SIALIC ACID SYNTHASE-RELATED"/>
    <property type="match status" value="1"/>
</dbReference>
<feature type="region of interest" description="Disordered" evidence="4">
    <location>
        <begin position="1"/>
        <end position="29"/>
    </location>
</feature>
<dbReference type="InterPro" id="IPR051159">
    <property type="entry name" value="Hexapeptide_acetyltransf"/>
</dbReference>
<dbReference type="CDD" id="cd04647">
    <property type="entry name" value="LbH_MAT_like"/>
    <property type="match status" value="1"/>
</dbReference>
<organism evidence="5 6">
    <name type="scientific">Natronomicrosphaera hydrolytica</name>
    <dbReference type="NCBI Taxonomy" id="3242702"/>
    <lineage>
        <taxon>Bacteria</taxon>
        <taxon>Pseudomonadati</taxon>
        <taxon>Planctomycetota</taxon>
        <taxon>Phycisphaerae</taxon>
        <taxon>Phycisphaerales</taxon>
        <taxon>Phycisphaeraceae</taxon>
        <taxon>Natronomicrosphaera</taxon>
    </lineage>
</organism>
<name>A0ABV4U9A4_9BACT</name>
<keyword evidence="3" id="KW-0012">Acyltransferase</keyword>
<dbReference type="RefSeq" id="WP_425346036.1">
    <property type="nucleotide sequence ID" value="NZ_JBGUBD010000007.1"/>
</dbReference>
<dbReference type="SUPFAM" id="SSF51161">
    <property type="entry name" value="Trimeric LpxA-like enzymes"/>
    <property type="match status" value="1"/>
</dbReference>
<feature type="compositionally biased region" description="Low complexity" evidence="4">
    <location>
        <begin position="1"/>
        <end position="14"/>
    </location>
</feature>
<dbReference type="InterPro" id="IPR011004">
    <property type="entry name" value="Trimer_LpxA-like_sf"/>
</dbReference>
<comment type="caution">
    <text evidence="5">The sequence shown here is derived from an EMBL/GenBank/DDBJ whole genome shotgun (WGS) entry which is preliminary data.</text>
</comment>
<keyword evidence="1" id="KW-0808">Transferase</keyword>
<accession>A0ABV4U9A4</accession>
<evidence type="ECO:0000256" key="4">
    <source>
        <dbReference type="SAM" id="MobiDB-lite"/>
    </source>
</evidence>
<evidence type="ECO:0000313" key="6">
    <source>
        <dbReference type="Proteomes" id="UP001575105"/>
    </source>
</evidence>
<protein>
    <submittedName>
        <fullName evidence="5">DapH/DapD/GlmU-related protein</fullName>
    </submittedName>
</protein>
<evidence type="ECO:0000256" key="2">
    <source>
        <dbReference type="ARBA" id="ARBA00022737"/>
    </source>
</evidence>
<reference evidence="5 6" key="1">
    <citation type="submission" date="2024-08" db="EMBL/GenBank/DDBJ databases">
        <title>Whole-genome sequencing of halo(alkali)philic microorganisms from hypersaline lakes.</title>
        <authorList>
            <person name="Sorokin D.Y."/>
            <person name="Merkel A.Y."/>
            <person name="Messina E."/>
            <person name="Yakimov M."/>
        </authorList>
    </citation>
    <scope>NUCLEOTIDE SEQUENCE [LARGE SCALE GENOMIC DNA]</scope>
    <source>
        <strain evidence="5 6">AB-hyl4</strain>
    </source>
</reference>
<dbReference type="PANTHER" id="PTHR23416:SF78">
    <property type="entry name" value="LIPOPOLYSACCHARIDE BIOSYNTHESIS O-ACETYL TRANSFERASE WBBJ-RELATED"/>
    <property type="match status" value="1"/>
</dbReference>
<gene>
    <name evidence="5" type="ORF">ACERK3_12525</name>
</gene>
<dbReference type="Gene3D" id="2.160.10.10">
    <property type="entry name" value="Hexapeptide repeat proteins"/>
    <property type="match status" value="2"/>
</dbReference>